<accession>A0A5N5QQR9</accession>
<reference evidence="2 3" key="1">
    <citation type="journal article" date="2019" name="Fungal Biol. Biotechnol.">
        <title>Draft genome sequence of fastidious pathogen Ceratobasidium theobromae, which causes vascular-streak dieback in Theobroma cacao.</title>
        <authorList>
            <person name="Ali S.S."/>
            <person name="Asman A."/>
            <person name="Shao J."/>
            <person name="Firmansyah A.P."/>
            <person name="Susilo A.W."/>
            <person name="Rosmana A."/>
            <person name="McMahon P."/>
            <person name="Junaid M."/>
            <person name="Guest D."/>
            <person name="Kheng T.Y."/>
            <person name="Meinhardt L.W."/>
            <person name="Bailey B.A."/>
        </authorList>
    </citation>
    <scope>NUCLEOTIDE SEQUENCE [LARGE SCALE GENOMIC DNA]</scope>
    <source>
        <strain evidence="2 3">CT2</strain>
    </source>
</reference>
<protein>
    <submittedName>
        <fullName evidence="2">Uncharacterized protein</fullName>
    </submittedName>
</protein>
<feature type="compositionally biased region" description="Basic and acidic residues" evidence="1">
    <location>
        <begin position="11"/>
        <end position="20"/>
    </location>
</feature>
<dbReference type="OrthoDB" id="3344950at2759"/>
<sequence length="157" mass="17879">MASNDTVVLSEPHEPKQRAKEAFNEVLPQIKLAVTSSRRDWDKHEPRMWKRANELDDDTLTNFVIENDLIEVRAGATSYGTIIFGKIRIPDINDEEGEGFIHVRIHDPPNKVGTFQGTGDVMFHSLLTEEGNRDADGKPTTFRAIQTRETPLEFFNE</sequence>
<dbReference type="Proteomes" id="UP000383932">
    <property type="component" value="Unassembled WGS sequence"/>
</dbReference>
<evidence type="ECO:0000256" key="1">
    <source>
        <dbReference type="SAM" id="MobiDB-lite"/>
    </source>
</evidence>
<feature type="region of interest" description="Disordered" evidence="1">
    <location>
        <begin position="1"/>
        <end position="20"/>
    </location>
</feature>
<gene>
    <name evidence="2" type="ORF">CTheo_2513</name>
</gene>
<evidence type="ECO:0000313" key="3">
    <source>
        <dbReference type="Proteomes" id="UP000383932"/>
    </source>
</evidence>
<dbReference type="AlphaFoldDB" id="A0A5N5QQR9"/>
<dbReference type="EMBL" id="SSOP01000026">
    <property type="protein sequence ID" value="KAB5594044.1"/>
    <property type="molecule type" value="Genomic_DNA"/>
</dbReference>
<organism evidence="2 3">
    <name type="scientific">Ceratobasidium theobromae</name>
    <dbReference type="NCBI Taxonomy" id="1582974"/>
    <lineage>
        <taxon>Eukaryota</taxon>
        <taxon>Fungi</taxon>
        <taxon>Dikarya</taxon>
        <taxon>Basidiomycota</taxon>
        <taxon>Agaricomycotina</taxon>
        <taxon>Agaricomycetes</taxon>
        <taxon>Cantharellales</taxon>
        <taxon>Ceratobasidiaceae</taxon>
        <taxon>Ceratobasidium</taxon>
    </lineage>
</organism>
<name>A0A5N5QQR9_9AGAM</name>
<comment type="caution">
    <text evidence="2">The sequence shown here is derived from an EMBL/GenBank/DDBJ whole genome shotgun (WGS) entry which is preliminary data.</text>
</comment>
<keyword evidence="3" id="KW-1185">Reference proteome</keyword>
<evidence type="ECO:0000313" key="2">
    <source>
        <dbReference type="EMBL" id="KAB5594044.1"/>
    </source>
</evidence>
<proteinExistence type="predicted"/>